<evidence type="ECO:0000259" key="2">
    <source>
        <dbReference type="Pfam" id="PF12257"/>
    </source>
</evidence>
<dbReference type="OrthoDB" id="39497at2759"/>
<evidence type="ECO:0000256" key="1">
    <source>
        <dbReference type="SAM" id="MobiDB-lite"/>
    </source>
</evidence>
<dbReference type="GO" id="GO:1904262">
    <property type="term" value="P:negative regulation of TORC1 signaling"/>
    <property type="evidence" value="ECO:0007669"/>
    <property type="project" value="TreeGrafter"/>
</dbReference>
<dbReference type="Pfam" id="PF12257">
    <property type="entry name" value="IML1"/>
    <property type="match status" value="1"/>
</dbReference>
<dbReference type="GO" id="GO:1990130">
    <property type="term" value="C:GATOR1 complex"/>
    <property type="evidence" value="ECO:0007669"/>
    <property type="project" value="TreeGrafter"/>
</dbReference>
<dbReference type="Proteomes" id="UP001067231">
    <property type="component" value="Unassembled WGS sequence"/>
</dbReference>
<dbReference type="PANTHER" id="PTHR13179:SF8">
    <property type="entry name" value="GATOR COMPLEX PROTEIN DEPDC5"/>
    <property type="match status" value="1"/>
</dbReference>
<keyword evidence="3" id="KW-0812">Transmembrane</keyword>
<dbReference type="GO" id="GO:0005096">
    <property type="term" value="F:GTPase activator activity"/>
    <property type="evidence" value="ECO:0007669"/>
    <property type="project" value="InterPro"/>
</dbReference>
<dbReference type="InterPro" id="IPR048255">
    <property type="entry name" value="IML1_N"/>
</dbReference>
<dbReference type="InterPro" id="IPR027244">
    <property type="entry name" value="IML1"/>
</dbReference>
<dbReference type="AlphaFoldDB" id="A0A9D5DEY4"/>
<dbReference type="EMBL" id="JAPCXC010000082">
    <property type="protein sequence ID" value="KAJ1606249.1"/>
    <property type="molecule type" value="Genomic_DNA"/>
</dbReference>
<feature type="region of interest" description="Disordered" evidence="1">
    <location>
        <begin position="701"/>
        <end position="722"/>
    </location>
</feature>
<gene>
    <name evidence="3" type="ORF">OJ253_2836</name>
</gene>
<comment type="caution">
    <text evidence="3">The sequence shown here is derived from an EMBL/GenBank/DDBJ whole genome shotgun (WGS) entry which is preliminary data.</text>
</comment>
<organism evidence="3">
    <name type="scientific">Cryptosporidium canis</name>
    <dbReference type="NCBI Taxonomy" id="195482"/>
    <lineage>
        <taxon>Eukaryota</taxon>
        <taxon>Sar</taxon>
        <taxon>Alveolata</taxon>
        <taxon>Apicomplexa</taxon>
        <taxon>Conoidasida</taxon>
        <taxon>Coccidia</taxon>
        <taxon>Eucoccidiorida</taxon>
        <taxon>Eimeriorina</taxon>
        <taxon>Cryptosporidiidae</taxon>
        <taxon>Cryptosporidium</taxon>
    </lineage>
</organism>
<protein>
    <submittedName>
        <fullName evidence="3">Transmembrane domain-containing protein</fullName>
    </submittedName>
</protein>
<evidence type="ECO:0000313" key="3">
    <source>
        <dbReference type="EMBL" id="KAJ1606249.1"/>
    </source>
</evidence>
<keyword evidence="3" id="KW-0472">Membrane</keyword>
<proteinExistence type="predicted"/>
<reference evidence="3" key="1">
    <citation type="submission" date="2022-10" db="EMBL/GenBank/DDBJ databases">
        <title>Adaptive evolution leads to modifications in subtelomeric GC content in a zoonotic Cryptosporidium species.</title>
        <authorList>
            <person name="Li J."/>
            <person name="Feng Y."/>
            <person name="Xiao L."/>
        </authorList>
    </citation>
    <scope>NUCLEOTIDE SEQUENCE</scope>
    <source>
        <strain evidence="3">33844</strain>
    </source>
</reference>
<dbReference type="PANTHER" id="PTHR13179">
    <property type="entry name" value="DEP DOMAIN CONTAINING PROTEIN 5"/>
    <property type="match status" value="1"/>
</dbReference>
<name>A0A9D5DEY4_9CRYT</name>
<sequence length="1245" mass="146725">MIEEDGFYKEKDVDERILTQLTFHSSKKNSFPILISQELSEKLINKYGNEEIYFEINYLNPDYDKIFFLLNNKNVTDSLNVVGISVLDCVIRDSGIPLVRQEVEIKKVNSKRDLELKIVEISLPEVNISPRDLWYYERSLVGKILYSGVFPRISYEINQYLPISILGMERGCEESSTQKKITLSGLVTVDTNFIIKPRSMRIIIIINISREFFCFASNGFPWWRGIIKFFDEYLNSNNQLVQHHYITIVLMWKAKKDDIYMDYYRVFWEGVLSQITLSQTSINKFNEQLRCIFISLQKNQEFINGLANYYESSILESINLALTQLQNDLIDGSLVWTGRNIKLLSPGPPIIISDLQNYQRLLDLSKITEVRFLKTFITCHFISFTELDWYSTLNIYIVKTIENIYQETLKVINLNLPINISYFKIENTFYNDYNSRLNISSTITLLDEYINCQVSDSIDYFQDEESDIDLILSGKDMVVRNISNIASNKVSERSESCSNYSVYNSLREFYLNYKNKYNKYINNNNKSNRPLVTLLLPLTTSNLNKIDIEKSVPNSEDLIISESQRISNWTLTPRSELFLVHIWKNYHLKNPRLINCDFGQLSLYFDQSEYKDINIEILRLILYDLIVHRLSMSFQISTLKYNSIISHYNSEMIQMLKYYNSQNKSNDLNYYCIHQMNLLKDDNNIIVEVIDAIVKNGNNSNTGISANTDNESDSNDQKISEDNKESDSLLEDIIQSNQLQDVESRISKSEIINYKYEYLLYRGLEFNNSIDIISQSLTKGEYIKCYTIFNNLSNVNFSTLDEILVWQREIPFIDDLINESYNELLNYNIDKSNLDYYYLLTSYISGLSISYIHFAFIPYIKINDSNTMMNSYYKADFRSTNSEDMLRMDEVNRFDQLDCYSNYYKDCCLSSIIENWIKVNSVNNAKLKELFDFNIGKMSDECLNMKNLKKISENNIKSLIKSLQSFFFKNAPPEFNNSLDIEIMDDNNYFKNQKKSIKVLYSWCESFEYIKEEYEAELGERYREVNFISNNDYYNNANNSNFEPISWFVIFFDSLWHPILPFKFSIGWLTCPSIVISRVVRKLKQILLKFQFTLIQLRSSDIYLSYELCTDSPTLSSYTPFNPPYLIKFNLPILQSNMILLLKRLISCPLSLQPILFEQSHSVSRLFLAEPHSLYILELNQNSILIRMNYYQHFWKHNFQYDSFPILKCPCSGTMFDHNWRTQVFYFHLNHIKEILIDMQIEILI</sequence>
<feature type="domain" description="Vacuolar membrane-associated protein Iml1 N-terminal" evidence="2">
    <location>
        <begin position="119"/>
        <end position="383"/>
    </location>
</feature>
<dbReference type="GO" id="GO:0010508">
    <property type="term" value="P:positive regulation of autophagy"/>
    <property type="evidence" value="ECO:0007669"/>
    <property type="project" value="TreeGrafter"/>
</dbReference>
<accession>A0A9D5DEY4</accession>